<dbReference type="SUPFAM" id="SSF103473">
    <property type="entry name" value="MFS general substrate transporter"/>
    <property type="match status" value="1"/>
</dbReference>
<feature type="transmembrane region" description="Helical" evidence="5">
    <location>
        <begin position="444"/>
        <end position="469"/>
    </location>
</feature>
<reference evidence="8 9" key="1">
    <citation type="journal article" date="2014" name="PLoS ONE">
        <title>Global Analysis of Gene Expression Profiles in Physic Nut (Jatropha curcas L.) Seedlings Exposed to Salt Stress.</title>
        <authorList>
            <person name="Zhang L."/>
            <person name="Zhang C."/>
            <person name="Wu P."/>
            <person name="Chen Y."/>
            <person name="Li M."/>
            <person name="Jiang H."/>
            <person name="Wu G."/>
        </authorList>
    </citation>
    <scope>NUCLEOTIDE SEQUENCE [LARGE SCALE GENOMIC DNA]</scope>
    <source>
        <strain evidence="9">cv. GZQX0401</strain>
        <tissue evidence="8">Young leaves</tissue>
    </source>
</reference>
<comment type="subcellular location">
    <subcellularLocation>
        <location evidence="1">Membrane</location>
        <topology evidence="1">Multi-pass membrane protein</topology>
    </subcellularLocation>
</comment>
<accession>A0A067LQE4</accession>
<dbReference type="Proteomes" id="UP000027138">
    <property type="component" value="Unassembled WGS sequence"/>
</dbReference>
<sequence>MSLSLSPSGKWLGFVTAIWVQAICGNNYTFSNYSDALKSLMALTQLQLNTLSVAKDVGKAFGLLSGLASDRWSTSVILTIGSIEGLIGYGVQWLVVSQRIHPLPYWQMCIFLGMGGNSTTWMNTAVLVTCMRNFPKNRGPVSGILKGYVGLSTAIFTDICTALFSSNPSTFLLILAIVPAVICFTAILFLCETPPSSTPTEEKQETQFFNALNVTAVIVAVYLLAFDITGSHGHILSVAFAVGLMFLLATPLLIPLYSLLLKKNTNISDFEQQIKETLLVGQKDLHHKVETIENVGINNQQPLIGDDHTILEMMRTFEFWILFLSFLCGVGTGMCVMNNMGQMGLALGFVDVSIFVSLISIWGFFGRILSGLASEYYLSKFGTPRPLWNAMSQILMTIGFIVMAIAFPGSLYIGSILVGICYGVRLTITVSVASELFGLKYYGLLYNILILNLPLGSFLFSGLLAGYLYDAQATNTADGGNICVGPHCYFLIFLIMALASVIGFGLDVLLTIRTKKVYAEIFADKKSSPSTNF</sequence>
<feature type="transmembrane region" description="Helical" evidence="5">
    <location>
        <begin position="386"/>
        <end position="406"/>
    </location>
</feature>
<evidence type="ECO:0000259" key="6">
    <source>
        <dbReference type="Pfam" id="PF06813"/>
    </source>
</evidence>
<feature type="domain" description="NFD4 C-terminal" evidence="7">
    <location>
        <begin position="310"/>
        <end position="518"/>
    </location>
</feature>
<dbReference type="InterPro" id="IPR056555">
    <property type="entry name" value="NFD4_C"/>
</dbReference>
<keyword evidence="3 5" id="KW-1133">Transmembrane helix</keyword>
<dbReference type="STRING" id="180498.A0A067LQE4"/>
<dbReference type="GO" id="GO:0016020">
    <property type="term" value="C:membrane"/>
    <property type="evidence" value="ECO:0007669"/>
    <property type="project" value="UniProtKB-SubCell"/>
</dbReference>
<evidence type="ECO:0000256" key="4">
    <source>
        <dbReference type="ARBA" id="ARBA00023136"/>
    </source>
</evidence>
<protein>
    <submittedName>
        <fullName evidence="8">Uncharacterized protein</fullName>
    </submittedName>
</protein>
<keyword evidence="4 5" id="KW-0472">Membrane</keyword>
<dbReference type="InterPro" id="IPR036259">
    <property type="entry name" value="MFS_trans_sf"/>
</dbReference>
<dbReference type="PANTHER" id="PTHR21576:SF167">
    <property type="entry name" value="OS09G0536700 PROTEIN"/>
    <property type="match status" value="1"/>
</dbReference>
<feature type="transmembrane region" description="Helical" evidence="5">
    <location>
        <begin position="105"/>
        <end position="131"/>
    </location>
</feature>
<dbReference type="Pfam" id="PF23262">
    <property type="entry name" value="NFD4_C"/>
    <property type="match status" value="1"/>
</dbReference>
<proteinExistence type="predicted"/>
<name>A0A067LQE4_JATCU</name>
<feature type="transmembrane region" description="Helical" evidence="5">
    <location>
        <begin position="170"/>
        <end position="190"/>
    </location>
</feature>
<dbReference type="CDD" id="cd17354">
    <property type="entry name" value="MFS_Mch1p_like"/>
    <property type="match status" value="1"/>
</dbReference>
<evidence type="ECO:0000313" key="8">
    <source>
        <dbReference type="EMBL" id="KDP46769.1"/>
    </source>
</evidence>
<dbReference type="Gene3D" id="1.20.1250.20">
    <property type="entry name" value="MFS general substrate transporter like domains"/>
    <property type="match status" value="2"/>
</dbReference>
<feature type="domain" description="Nodulin-like" evidence="6">
    <location>
        <begin position="10"/>
        <end position="256"/>
    </location>
</feature>
<keyword evidence="2 5" id="KW-0812">Transmembrane</keyword>
<evidence type="ECO:0000259" key="7">
    <source>
        <dbReference type="Pfam" id="PF23262"/>
    </source>
</evidence>
<dbReference type="KEGG" id="jcu:105629100"/>
<gene>
    <name evidence="8" type="ORF">JCGZ_06557</name>
</gene>
<dbReference type="Pfam" id="PF06813">
    <property type="entry name" value="Nodulin-like"/>
    <property type="match status" value="1"/>
</dbReference>
<dbReference type="InterPro" id="IPR010658">
    <property type="entry name" value="Nodulin-like"/>
</dbReference>
<feature type="transmembrane region" description="Helical" evidence="5">
    <location>
        <begin position="412"/>
        <end position="432"/>
    </location>
</feature>
<evidence type="ECO:0000256" key="3">
    <source>
        <dbReference type="ARBA" id="ARBA00022989"/>
    </source>
</evidence>
<feature type="transmembrane region" description="Helical" evidence="5">
    <location>
        <begin position="72"/>
        <end position="93"/>
    </location>
</feature>
<feature type="transmembrane region" description="Helical" evidence="5">
    <location>
        <begin position="319"/>
        <end position="339"/>
    </location>
</feature>
<evidence type="ECO:0000256" key="2">
    <source>
        <dbReference type="ARBA" id="ARBA00022692"/>
    </source>
</evidence>
<dbReference type="AlphaFoldDB" id="A0A067LQE4"/>
<organism evidence="8 9">
    <name type="scientific">Jatropha curcas</name>
    <name type="common">Barbados nut</name>
    <dbReference type="NCBI Taxonomy" id="180498"/>
    <lineage>
        <taxon>Eukaryota</taxon>
        <taxon>Viridiplantae</taxon>
        <taxon>Streptophyta</taxon>
        <taxon>Embryophyta</taxon>
        <taxon>Tracheophyta</taxon>
        <taxon>Spermatophyta</taxon>
        <taxon>Magnoliopsida</taxon>
        <taxon>eudicotyledons</taxon>
        <taxon>Gunneridae</taxon>
        <taxon>Pentapetalae</taxon>
        <taxon>rosids</taxon>
        <taxon>fabids</taxon>
        <taxon>Malpighiales</taxon>
        <taxon>Euphorbiaceae</taxon>
        <taxon>Crotonoideae</taxon>
        <taxon>Jatropheae</taxon>
        <taxon>Jatropha</taxon>
    </lineage>
</organism>
<feature type="transmembrane region" description="Helical" evidence="5">
    <location>
        <begin position="235"/>
        <end position="260"/>
    </location>
</feature>
<dbReference type="PANTHER" id="PTHR21576">
    <property type="entry name" value="UNCHARACTERIZED NODULIN-LIKE PROTEIN"/>
    <property type="match status" value="1"/>
</dbReference>
<dbReference type="EMBL" id="KK914209">
    <property type="protein sequence ID" value="KDP46769.1"/>
    <property type="molecule type" value="Genomic_DNA"/>
</dbReference>
<feature type="transmembrane region" description="Helical" evidence="5">
    <location>
        <begin position="211"/>
        <end position="229"/>
    </location>
</feature>
<evidence type="ECO:0000256" key="5">
    <source>
        <dbReference type="SAM" id="Phobius"/>
    </source>
</evidence>
<feature type="transmembrane region" description="Helical" evidence="5">
    <location>
        <begin position="489"/>
        <end position="510"/>
    </location>
</feature>
<dbReference type="OrthoDB" id="410267at2759"/>
<keyword evidence="9" id="KW-1185">Reference proteome</keyword>
<evidence type="ECO:0000313" key="9">
    <source>
        <dbReference type="Proteomes" id="UP000027138"/>
    </source>
</evidence>
<feature type="transmembrane region" description="Helical" evidence="5">
    <location>
        <begin position="345"/>
        <end position="365"/>
    </location>
</feature>
<evidence type="ECO:0000256" key="1">
    <source>
        <dbReference type="ARBA" id="ARBA00004141"/>
    </source>
</evidence>